<evidence type="ECO:0000313" key="1">
    <source>
        <dbReference type="EMBL" id="MFD2674241.1"/>
    </source>
</evidence>
<dbReference type="Pfam" id="PF07275">
    <property type="entry name" value="ArdA"/>
    <property type="match status" value="1"/>
</dbReference>
<dbReference type="InterPro" id="IPR009899">
    <property type="entry name" value="ArdA"/>
</dbReference>
<comment type="caution">
    <text evidence="1">The sequence shown here is derived from an EMBL/GenBank/DDBJ whole genome shotgun (WGS) entry which is preliminary data.</text>
</comment>
<dbReference type="Proteomes" id="UP001597453">
    <property type="component" value="Unassembled WGS sequence"/>
</dbReference>
<evidence type="ECO:0000313" key="2">
    <source>
        <dbReference type="Proteomes" id="UP001597453"/>
    </source>
</evidence>
<proteinExistence type="predicted"/>
<organism evidence="1 2">
    <name type="scientific">Gulosibacter bifidus</name>
    <dbReference type="NCBI Taxonomy" id="272239"/>
    <lineage>
        <taxon>Bacteria</taxon>
        <taxon>Bacillati</taxon>
        <taxon>Actinomycetota</taxon>
        <taxon>Actinomycetes</taxon>
        <taxon>Micrococcales</taxon>
        <taxon>Microbacteriaceae</taxon>
        <taxon>Gulosibacter</taxon>
    </lineage>
</organism>
<reference evidence="2" key="1">
    <citation type="journal article" date="2019" name="Int. J. Syst. Evol. Microbiol.">
        <title>The Global Catalogue of Microorganisms (GCM) 10K type strain sequencing project: providing services to taxonomists for standard genome sequencing and annotation.</title>
        <authorList>
            <consortium name="The Broad Institute Genomics Platform"/>
            <consortium name="The Broad Institute Genome Sequencing Center for Infectious Disease"/>
            <person name="Wu L."/>
            <person name="Ma J."/>
        </authorList>
    </citation>
    <scope>NUCLEOTIDE SEQUENCE [LARGE SCALE GENOMIC DNA]</scope>
    <source>
        <strain evidence="2">TISTR 1511</strain>
    </source>
</reference>
<name>A0ABW5RI26_9MICO</name>
<accession>A0ABW5RI26</accession>
<dbReference type="RefSeq" id="WP_066057599.1">
    <property type="nucleotide sequence ID" value="NZ_JBHUNF010000001.1"/>
</dbReference>
<sequence length="116" mass="12699">MAFTEAARWGECCQEAGLDQRPAVCARVSTGCYTAEGAGDIPSLSDFEDAYQGQWGSFRDYAEQPADDIGLTDGWPEEAERYFDWGAWTHNLRFDYAVPDAPPTEGCPCSATSELA</sequence>
<gene>
    <name evidence="1" type="ORF">ACFSUQ_02860</name>
</gene>
<keyword evidence="2" id="KW-1185">Reference proteome</keyword>
<dbReference type="EMBL" id="JBHUNF010000001">
    <property type="protein sequence ID" value="MFD2674241.1"/>
    <property type="molecule type" value="Genomic_DNA"/>
</dbReference>
<protein>
    <submittedName>
        <fullName evidence="1">Antirestriction protein ArdA</fullName>
    </submittedName>
</protein>